<evidence type="ECO:0000313" key="3">
    <source>
        <dbReference type="Proteomes" id="UP000617734"/>
    </source>
</evidence>
<dbReference type="GeneID" id="95355946"/>
<evidence type="ECO:0000313" key="2">
    <source>
        <dbReference type="EMBL" id="GHH78968.1"/>
    </source>
</evidence>
<dbReference type="Proteomes" id="UP000617734">
    <property type="component" value="Unassembled WGS sequence"/>
</dbReference>
<reference evidence="2" key="2">
    <citation type="submission" date="2020-09" db="EMBL/GenBank/DDBJ databases">
        <authorList>
            <person name="Sun Q."/>
            <person name="Ohkuma M."/>
        </authorList>
    </citation>
    <scope>NUCLEOTIDE SEQUENCE</scope>
    <source>
        <strain evidence="2">JCM 4646</strain>
    </source>
</reference>
<name>A0A919G6L2_9ACTN</name>
<feature type="region of interest" description="Disordered" evidence="1">
    <location>
        <begin position="40"/>
        <end position="60"/>
    </location>
</feature>
<comment type="caution">
    <text evidence="2">The sequence shown here is derived from an EMBL/GenBank/DDBJ whole genome shotgun (WGS) entry which is preliminary data.</text>
</comment>
<organism evidence="2 3">
    <name type="scientific">Kitasatospora indigofera</name>
    <dbReference type="NCBI Taxonomy" id="67307"/>
    <lineage>
        <taxon>Bacteria</taxon>
        <taxon>Bacillati</taxon>
        <taxon>Actinomycetota</taxon>
        <taxon>Actinomycetes</taxon>
        <taxon>Kitasatosporales</taxon>
        <taxon>Streptomycetaceae</taxon>
        <taxon>Kitasatospora</taxon>
    </lineage>
</organism>
<accession>A0A919G6L2</accession>
<reference evidence="2" key="1">
    <citation type="journal article" date="2014" name="Int. J. Syst. Evol. Microbiol.">
        <title>Complete genome sequence of Corynebacterium casei LMG S-19264T (=DSM 44701T), isolated from a smear-ripened cheese.</title>
        <authorList>
            <consortium name="US DOE Joint Genome Institute (JGI-PGF)"/>
            <person name="Walter F."/>
            <person name="Albersmeier A."/>
            <person name="Kalinowski J."/>
            <person name="Ruckert C."/>
        </authorList>
    </citation>
    <scope>NUCLEOTIDE SEQUENCE</scope>
    <source>
        <strain evidence="2">JCM 4646</strain>
    </source>
</reference>
<proteinExistence type="predicted"/>
<gene>
    <name evidence="2" type="ORF">GCM10018781_55910</name>
</gene>
<dbReference type="EMBL" id="BNBO01000040">
    <property type="protein sequence ID" value="GHH78968.1"/>
    <property type="molecule type" value="Genomic_DNA"/>
</dbReference>
<protein>
    <submittedName>
        <fullName evidence="2">Uncharacterized protein</fullName>
    </submittedName>
</protein>
<dbReference type="SUPFAM" id="SSF55811">
    <property type="entry name" value="Nudix"/>
    <property type="match status" value="1"/>
</dbReference>
<dbReference type="AlphaFoldDB" id="A0A919G6L2"/>
<keyword evidence="3" id="KW-1185">Reference proteome</keyword>
<dbReference type="InterPro" id="IPR015797">
    <property type="entry name" value="NUDIX_hydrolase-like_dom_sf"/>
</dbReference>
<sequence length="335" mass="34793">MTTTAPGTDTPATLTTEAASPAMRAELLITAPDGRILLTPAGSTPSALPGGATLPHESPAQAAARHAAALTGLARLDPAALLTVDWYPGAAVPRTVTVYDHPPLTNAQLTALTADPGHQGPLRLVTPTDLATQAPGHSERIITALRARIDGACAELQHGRPRTPRVLDIHQVAPQPPSTPAPWTPLGWRHDTTVTEVAGWLFAPTGLVLLHHDPKSGRTRLPGGPLLPADGDDLPRALARVCATTVATRPAHAELIGYRGAQARLADVVRRFGPLVQGPCEPAVIRLLATPEQAAQLCDGSVDPDELRAALDAAGIAPGLVRQPVTALSTEGLAW</sequence>
<dbReference type="RefSeq" id="WP_190213692.1">
    <property type="nucleotide sequence ID" value="NZ_BNBO01000040.1"/>
</dbReference>
<evidence type="ECO:0000256" key="1">
    <source>
        <dbReference type="SAM" id="MobiDB-lite"/>
    </source>
</evidence>